<evidence type="ECO:0000256" key="6">
    <source>
        <dbReference type="SAM" id="Phobius"/>
    </source>
</evidence>
<evidence type="ECO:0000256" key="4">
    <source>
        <dbReference type="ARBA" id="ARBA00022989"/>
    </source>
</evidence>
<evidence type="ECO:0000256" key="5">
    <source>
        <dbReference type="ARBA" id="ARBA00023136"/>
    </source>
</evidence>
<dbReference type="KEGG" id="xyl:ET495_04430"/>
<keyword evidence="2" id="KW-0813">Transport</keyword>
<feature type="transmembrane region" description="Helical" evidence="6">
    <location>
        <begin position="248"/>
        <end position="269"/>
    </location>
</feature>
<proteinExistence type="predicted"/>
<feature type="transmembrane region" description="Helical" evidence="6">
    <location>
        <begin position="174"/>
        <end position="198"/>
    </location>
</feature>
<gene>
    <name evidence="7" type="ORF">ET495_04430</name>
</gene>
<dbReference type="InterPro" id="IPR036458">
    <property type="entry name" value="Na:dicarbo_symporter_sf"/>
</dbReference>
<feature type="transmembrane region" description="Helical" evidence="6">
    <location>
        <begin position="346"/>
        <end position="372"/>
    </location>
</feature>
<dbReference type="PANTHER" id="PTHR42865">
    <property type="entry name" value="PROTON/GLUTAMATE-ASPARTATE SYMPORTER"/>
    <property type="match status" value="1"/>
</dbReference>
<dbReference type="SUPFAM" id="SSF118215">
    <property type="entry name" value="Proton glutamate symport protein"/>
    <property type="match status" value="1"/>
</dbReference>
<evidence type="ECO:0000256" key="3">
    <source>
        <dbReference type="ARBA" id="ARBA00022692"/>
    </source>
</evidence>
<feature type="transmembrane region" description="Helical" evidence="6">
    <location>
        <begin position="289"/>
        <end position="307"/>
    </location>
</feature>
<evidence type="ECO:0000256" key="1">
    <source>
        <dbReference type="ARBA" id="ARBA00004141"/>
    </source>
</evidence>
<dbReference type="Pfam" id="PF00375">
    <property type="entry name" value="SDF"/>
    <property type="match status" value="1"/>
</dbReference>
<dbReference type="GO" id="GO:0015293">
    <property type="term" value="F:symporter activity"/>
    <property type="evidence" value="ECO:0007669"/>
    <property type="project" value="InterPro"/>
</dbReference>
<dbReference type="OrthoDB" id="9768885at2"/>
<evidence type="ECO:0000256" key="2">
    <source>
        <dbReference type="ARBA" id="ARBA00022448"/>
    </source>
</evidence>
<dbReference type="AlphaFoldDB" id="A0A4P6EQC1"/>
<evidence type="ECO:0000313" key="7">
    <source>
        <dbReference type="EMBL" id="QAY64736.1"/>
    </source>
</evidence>
<dbReference type="PANTHER" id="PTHR42865:SF10">
    <property type="entry name" value="SODIUM:DICARBOXYLATE SYMPORTER FAMILY PROTEIN"/>
    <property type="match status" value="1"/>
</dbReference>
<keyword evidence="3 6" id="KW-0812">Transmembrane</keyword>
<keyword evidence="5 6" id="KW-0472">Membrane</keyword>
<dbReference type="InterPro" id="IPR001991">
    <property type="entry name" value="Na-dicarboxylate_symporter"/>
</dbReference>
<organism evidence="7 8">
    <name type="scientific">Xylanimonas allomyrinae</name>
    <dbReference type="NCBI Taxonomy" id="2509459"/>
    <lineage>
        <taxon>Bacteria</taxon>
        <taxon>Bacillati</taxon>
        <taxon>Actinomycetota</taxon>
        <taxon>Actinomycetes</taxon>
        <taxon>Micrococcales</taxon>
        <taxon>Promicromonosporaceae</taxon>
        <taxon>Xylanimonas</taxon>
    </lineage>
</organism>
<dbReference type="Gene3D" id="1.10.3860.10">
    <property type="entry name" value="Sodium:dicarboxylate symporter"/>
    <property type="match status" value="1"/>
</dbReference>
<dbReference type="GO" id="GO:0005886">
    <property type="term" value="C:plasma membrane"/>
    <property type="evidence" value="ECO:0007669"/>
    <property type="project" value="TreeGrafter"/>
</dbReference>
<feature type="transmembrane region" description="Helical" evidence="6">
    <location>
        <begin position="85"/>
        <end position="111"/>
    </location>
</feature>
<feature type="transmembrane region" description="Helical" evidence="6">
    <location>
        <begin position="26"/>
        <end position="48"/>
    </location>
</feature>
<feature type="transmembrane region" description="Helical" evidence="6">
    <location>
        <begin position="210"/>
        <end position="236"/>
    </location>
</feature>
<sequence length="421" mass="43304">MPARRRPRPVGIAHVNRFLSSLPFRLLVAIALGVAVGLTVGETAITVVQSVRHLTGQVVFFAVPLIILGFVAPSIARSGADASRLLGVSLGLGYGSAVAAALLAALTGFALVPGLSVPGAVDGGRALPEMLFELTIAPIMPTMSALVLALLLGLAVSWTRARRFAAALDELHRIVLAIVTRVVVPVLPVFIASVFALLAYQGGITRQVPVFLQALGVVVAVHVAWIAVLYVAAAAYSRRNPFDVVRHYGAAYLTAVGTMSSAATLPVALKGASASRSLDKRMVDFGVPLLAHVHMPGSVISITFLAMTVSQVLYGELPAAGTMLLFVVLLGVFAVAAPGVPGGTLMASLGLVTTVLGFDEAGTGLMLAIFALQDSFGTAANITSDGPLLMILSRYAQRRGIGARTPSAAPAREAAPAALAA</sequence>
<feature type="transmembrane region" description="Helical" evidence="6">
    <location>
        <begin position="54"/>
        <end position="73"/>
    </location>
</feature>
<reference evidence="7 8" key="1">
    <citation type="submission" date="2019-01" db="EMBL/GenBank/DDBJ databases">
        <title>Genome sequencing of strain 2JSPR-7.</title>
        <authorList>
            <person name="Heo J."/>
            <person name="Kim S.-J."/>
            <person name="Kim J.-S."/>
            <person name="Hong S.-B."/>
            <person name="Kwon S.-W."/>
        </authorList>
    </citation>
    <scope>NUCLEOTIDE SEQUENCE [LARGE SCALE GENOMIC DNA]</scope>
    <source>
        <strain evidence="7 8">2JSPR-7</strain>
    </source>
</reference>
<accession>A0A4P6EQC1</accession>
<dbReference type="Proteomes" id="UP000291758">
    <property type="component" value="Chromosome"/>
</dbReference>
<keyword evidence="8" id="KW-1185">Reference proteome</keyword>
<name>A0A4P6EQC1_9MICO</name>
<keyword evidence="4 6" id="KW-1133">Transmembrane helix</keyword>
<protein>
    <submittedName>
        <fullName evidence="7">Cation:dicarboxylase symporter family transporter</fullName>
    </submittedName>
</protein>
<feature type="transmembrane region" description="Helical" evidence="6">
    <location>
        <begin position="319"/>
        <end position="340"/>
    </location>
</feature>
<dbReference type="PRINTS" id="PR00173">
    <property type="entry name" value="EDTRNSPORT"/>
</dbReference>
<dbReference type="EMBL" id="CP035495">
    <property type="protein sequence ID" value="QAY64736.1"/>
    <property type="molecule type" value="Genomic_DNA"/>
</dbReference>
<evidence type="ECO:0000313" key="8">
    <source>
        <dbReference type="Proteomes" id="UP000291758"/>
    </source>
</evidence>
<comment type="subcellular location">
    <subcellularLocation>
        <location evidence="1">Membrane</location>
        <topology evidence="1">Multi-pass membrane protein</topology>
    </subcellularLocation>
</comment>
<feature type="transmembrane region" description="Helical" evidence="6">
    <location>
        <begin position="131"/>
        <end position="154"/>
    </location>
</feature>